<protein>
    <recommendedName>
        <fullName evidence="4">Lipoprotein</fullName>
    </recommendedName>
</protein>
<organism evidence="2 3">
    <name type="scientific">Aminobacter aganoensis</name>
    <dbReference type="NCBI Taxonomy" id="83264"/>
    <lineage>
        <taxon>Bacteria</taxon>
        <taxon>Pseudomonadati</taxon>
        <taxon>Pseudomonadota</taxon>
        <taxon>Alphaproteobacteria</taxon>
        <taxon>Hyphomicrobiales</taxon>
        <taxon>Phyllobacteriaceae</taxon>
        <taxon>Aminobacter</taxon>
    </lineage>
</organism>
<dbReference type="AlphaFoldDB" id="A0A7X0KNH3"/>
<proteinExistence type="predicted"/>
<comment type="caution">
    <text evidence="2">The sequence shown here is derived from an EMBL/GenBank/DDBJ whole genome shotgun (WGS) entry which is preliminary data.</text>
</comment>
<reference evidence="2 3" key="1">
    <citation type="submission" date="2020-08" db="EMBL/GenBank/DDBJ databases">
        <title>Genomic Encyclopedia of Type Strains, Phase IV (KMG-IV): sequencing the most valuable type-strain genomes for metagenomic binning, comparative biology and taxonomic classification.</title>
        <authorList>
            <person name="Goeker M."/>
        </authorList>
    </citation>
    <scope>NUCLEOTIDE SEQUENCE [LARGE SCALE GENOMIC DNA]</scope>
    <source>
        <strain evidence="2 3">DSM 7051</strain>
    </source>
</reference>
<dbReference type="PROSITE" id="PS51257">
    <property type="entry name" value="PROKAR_LIPOPROTEIN"/>
    <property type="match status" value="1"/>
</dbReference>
<sequence>MPMRRAKATPKTIVPLAAMAALALAACTTSGGTLAGGSCKPSDAKLAGHYYLNGVMEVGSELLLRPDDGFEFMLAYGANDQYGKGCWVRRGGTVEVIPSGRSAASRRHTPEDRGFGGLVLTVSGRSLVWDIAGSGYKGRYER</sequence>
<evidence type="ECO:0000256" key="1">
    <source>
        <dbReference type="SAM" id="SignalP"/>
    </source>
</evidence>
<keyword evidence="3" id="KW-1185">Reference proteome</keyword>
<dbReference type="Proteomes" id="UP000536262">
    <property type="component" value="Unassembled WGS sequence"/>
</dbReference>
<accession>A0A7X0KNH3</accession>
<gene>
    <name evidence="2" type="ORF">GGR00_004998</name>
</gene>
<dbReference type="EMBL" id="JACHOU010000021">
    <property type="protein sequence ID" value="MBB6357177.1"/>
    <property type="molecule type" value="Genomic_DNA"/>
</dbReference>
<evidence type="ECO:0008006" key="4">
    <source>
        <dbReference type="Google" id="ProtNLM"/>
    </source>
</evidence>
<feature type="signal peptide" evidence="1">
    <location>
        <begin position="1"/>
        <end position="35"/>
    </location>
</feature>
<dbReference type="RefSeq" id="WP_246441622.1">
    <property type="nucleotide sequence ID" value="NZ_BAABEG010000001.1"/>
</dbReference>
<keyword evidence="1" id="KW-0732">Signal</keyword>
<feature type="chain" id="PRO_5031551666" description="Lipoprotein" evidence="1">
    <location>
        <begin position="36"/>
        <end position="142"/>
    </location>
</feature>
<evidence type="ECO:0000313" key="3">
    <source>
        <dbReference type="Proteomes" id="UP000536262"/>
    </source>
</evidence>
<name>A0A7X0KNH3_9HYPH</name>
<evidence type="ECO:0000313" key="2">
    <source>
        <dbReference type="EMBL" id="MBB6357177.1"/>
    </source>
</evidence>